<sequence length="100" mass="11268">MVIDGSHSNALALHHINVGLWNNGHMLSLIEILLIKYRNNIVEQSHRRVKGKMNQCLGWKSDEGARATLAGVELWSMIKNGQLDNPEDLSVWDEFYALAA</sequence>
<dbReference type="KEGG" id="ppr:PBPRB0655"/>
<organism evidence="2 3">
    <name type="scientific">Photobacterium profundum (strain SS9)</name>
    <dbReference type="NCBI Taxonomy" id="298386"/>
    <lineage>
        <taxon>Bacteria</taxon>
        <taxon>Pseudomonadati</taxon>
        <taxon>Pseudomonadota</taxon>
        <taxon>Gammaproteobacteria</taxon>
        <taxon>Vibrionales</taxon>
        <taxon>Vibrionaceae</taxon>
        <taxon>Photobacterium</taxon>
    </lineage>
</organism>
<dbReference type="HOGENOM" id="CLU_067322_2_6_6"/>
<evidence type="ECO:0000259" key="1">
    <source>
        <dbReference type="Pfam" id="PF13610"/>
    </source>
</evidence>
<dbReference type="Proteomes" id="UP000000593">
    <property type="component" value="Chromosome 2"/>
</dbReference>
<accession>Q6LJK2</accession>
<name>Q6LJK2_PHOPR</name>
<dbReference type="STRING" id="298386.PBPRB0655"/>
<gene>
    <name evidence="2" type="primary">BR1851</name>
    <name evidence="2" type="ordered locus">PBPRB0655</name>
</gene>
<evidence type="ECO:0000313" key="3">
    <source>
        <dbReference type="Proteomes" id="UP000000593"/>
    </source>
</evidence>
<dbReference type="eggNOG" id="COG3316">
    <property type="taxonomic scope" value="Bacteria"/>
</dbReference>
<feature type="domain" description="DDE" evidence="1">
    <location>
        <begin position="33"/>
        <end position="81"/>
    </location>
</feature>
<dbReference type="InterPro" id="IPR032874">
    <property type="entry name" value="DDE_dom"/>
</dbReference>
<evidence type="ECO:0000313" key="2">
    <source>
        <dbReference type="EMBL" id="CAG22528.1"/>
    </source>
</evidence>
<dbReference type="EMBL" id="CR378677">
    <property type="protein sequence ID" value="CAG22528.1"/>
    <property type="molecule type" value="Genomic_DNA"/>
</dbReference>
<keyword evidence="3" id="KW-1185">Reference proteome</keyword>
<protein>
    <submittedName>
        <fullName evidence="2">Hypothetical transposase</fullName>
    </submittedName>
</protein>
<dbReference type="Pfam" id="PF13610">
    <property type="entry name" value="DDE_Tnp_IS240"/>
    <property type="match status" value="1"/>
</dbReference>
<dbReference type="AlphaFoldDB" id="Q6LJK2"/>
<reference evidence="3" key="1">
    <citation type="journal article" date="2005" name="Science">
        <title>Life at depth: Photobacterium profundum genome sequence and expression analysis.</title>
        <authorList>
            <person name="Vezzi A."/>
            <person name="Campanaro S."/>
            <person name="D'Angelo M."/>
            <person name="Simonato F."/>
            <person name="Vitulo N."/>
            <person name="Lauro F.M."/>
            <person name="Cestaro A."/>
            <person name="Malacrida G."/>
            <person name="Simionati B."/>
            <person name="Cannata N."/>
            <person name="Romualdi C."/>
            <person name="Bartlett D.H."/>
            <person name="Valle G."/>
        </authorList>
    </citation>
    <scope>NUCLEOTIDE SEQUENCE [LARGE SCALE GENOMIC DNA]</scope>
    <source>
        <strain evidence="3">ATCC BAA-1253 / SS9</strain>
    </source>
</reference>
<proteinExistence type="predicted"/>